<reference evidence="2 3" key="1">
    <citation type="journal article" date="2021" name="Mar. Drugs">
        <title>Genome Reduction and Secondary Metabolism of the Marine Sponge-Associated Cyanobacterium Leptothoe.</title>
        <authorList>
            <person name="Konstantinou D."/>
            <person name="Popin R.V."/>
            <person name="Fewer D.P."/>
            <person name="Sivonen K."/>
            <person name="Gkelis S."/>
        </authorList>
    </citation>
    <scope>NUCLEOTIDE SEQUENCE [LARGE SCALE GENOMIC DNA]</scope>
    <source>
        <strain evidence="2 3">TAU-MAC 1615</strain>
    </source>
</reference>
<dbReference type="RefSeq" id="WP_215619155.1">
    <property type="nucleotide sequence ID" value="NZ_JADOER010000012.1"/>
</dbReference>
<comment type="caution">
    <text evidence="2">The sequence shown here is derived from an EMBL/GenBank/DDBJ whole genome shotgun (WGS) entry which is preliminary data.</text>
</comment>
<sequence length="194" mass="22333">MEEFNHNSVSRQELNVRAAHSLCRAGWMLEEINGVLQRGYIRPENFRIIQQQATTFDQLQQKFGPPKPLRTSTTDSHLVQINTTKLPRILVMNRGVEEATAVLTHYGWSTQQIRQVLKGTMNPLDNIGLALMNDLSSNGNRSFSNRYRYKRSYPYYLPVSSHRKSKAATLRTLLILFWLGVFAFIGVLLILHML</sequence>
<accession>A0ABS5Y7D3</accession>
<keyword evidence="1" id="KW-1133">Transmembrane helix</keyword>
<protein>
    <submittedName>
        <fullName evidence="2">Uncharacterized protein</fullName>
    </submittedName>
</protein>
<dbReference type="EMBL" id="JADOER010000012">
    <property type="protein sequence ID" value="MBT9313259.1"/>
    <property type="molecule type" value="Genomic_DNA"/>
</dbReference>
<proteinExistence type="predicted"/>
<name>A0ABS5Y7D3_9CYAN</name>
<organism evidence="2 3">
    <name type="scientific">Leptothoe kymatousa TAU-MAC 1615</name>
    <dbReference type="NCBI Taxonomy" id="2364775"/>
    <lineage>
        <taxon>Bacteria</taxon>
        <taxon>Bacillati</taxon>
        <taxon>Cyanobacteriota</taxon>
        <taxon>Cyanophyceae</taxon>
        <taxon>Nodosilineales</taxon>
        <taxon>Cymatolegaceae</taxon>
        <taxon>Leptothoe</taxon>
        <taxon>Leptothoe kymatousa</taxon>
    </lineage>
</organism>
<evidence type="ECO:0000313" key="2">
    <source>
        <dbReference type="EMBL" id="MBT9313259.1"/>
    </source>
</evidence>
<dbReference type="Proteomes" id="UP001196661">
    <property type="component" value="Unassembled WGS sequence"/>
</dbReference>
<feature type="transmembrane region" description="Helical" evidence="1">
    <location>
        <begin position="173"/>
        <end position="193"/>
    </location>
</feature>
<keyword evidence="1" id="KW-0812">Transmembrane</keyword>
<evidence type="ECO:0000313" key="3">
    <source>
        <dbReference type="Proteomes" id="UP001196661"/>
    </source>
</evidence>
<gene>
    <name evidence="2" type="ORF">IXB28_13670</name>
</gene>
<evidence type="ECO:0000256" key="1">
    <source>
        <dbReference type="SAM" id="Phobius"/>
    </source>
</evidence>
<keyword evidence="3" id="KW-1185">Reference proteome</keyword>
<keyword evidence="1" id="KW-0472">Membrane</keyword>